<dbReference type="GO" id="GO:0005524">
    <property type="term" value="F:ATP binding"/>
    <property type="evidence" value="ECO:0007669"/>
    <property type="project" value="UniProtKB-UniRule"/>
</dbReference>
<dbReference type="PANTHER" id="PTHR24347">
    <property type="entry name" value="SERINE/THREONINE-PROTEIN KINASE"/>
    <property type="match status" value="1"/>
</dbReference>
<accession>A0AAD7XHS2</accession>
<dbReference type="SMART" id="SM00220">
    <property type="entry name" value="S_TKc"/>
    <property type="match status" value="1"/>
</dbReference>
<dbReference type="InterPro" id="IPR017441">
    <property type="entry name" value="Protein_kinase_ATP_BS"/>
</dbReference>
<feature type="compositionally biased region" description="Basic and acidic residues" evidence="4">
    <location>
        <begin position="650"/>
        <end position="666"/>
    </location>
</feature>
<evidence type="ECO:0000256" key="1">
    <source>
        <dbReference type="ARBA" id="ARBA00022741"/>
    </source>
</evidence>
<dbReference type="PROSITE" id="PS50011">
    <property type="entry name" value="PROTEIN_KINASE_DOM"/>
    <property type="match status" value="1"/>
</dbReference>
<evidence type="ECO:0000313" key="6">
    <source>
        <dbReference type="EMBL" id="KAJ8601977.1"/>
    </source>
</evidence>
<dbReference type="GO" id="GO:0004672">
    <property type="term" value="F:protein kinase activity"/>
    <property type="evidence" value="ECO:0007669"/>
    <property type="project" value="InterPro"/>
</dbReference>
<gene>
    <name evidence="6" type="ORF">CTAYLR_008811</name>
</gene>
<dbReference type="Proteomes" id="UP001230188">
    <property type="component" value="Unassembled WGS sequence"/>
</dbReference>
<dbReference type="PROSITE" id="PS00108">
    <property type="entry name" value="PROTEIN_KINASE_ST"/>
    <property type="match status" value="1"/>
</dbReference>
<keyword evidence="7" id="KW-1185">Reference proteome</keyword>
<dbReference type="AlphaFoldDB" id="A0AAD7XHS2"/>
<dbReference type="EMBL" id="JAQMWT010000392">
    <property type="protein sequence ID" value="KAJ8601977.1"/>
    <property type="molecule type" value="Genomic_DNA"/>
</dbReference>
<feature type="binding site" evidence="3">
    <location>
        <position position="76"/>
    </location>
    <ligand>
        <name>ATP</name>
        <dbReference type="ChEBI" id="CHEBI:30616"/>
    </ligand>
</feature>
<dbReference type="Pfam" id="PF00069">
    <property type="entry name" value="Pkinase"/>
    <property type="match status" value="2"/>
</dbReference>
<feature type="compositionally biased region" description="Polar residues" evidence="4">
    <location>
        <begin position="600"/>
        <end position="613"/>
    </location>
</feature>
<evidence type="ECO:0000256" key="4">
    <source>
        <dbReference type="SAM" id="MobiDB-lite"/>
    </source>
</evidence>
<dbReference type="InterPro" id="IPR000719">
    <property type="entry name" value="Prot_kinase_dom"/>
</dbReference>
<evidence type="ECO:0000256" key="2">
    <source>
        <dbReference type="ARBA" id="ARBA00022840"/>
    </source>
</evidence>
<organism evidence="6 7">
    <name type="scientific">Chrysophaeum taylorii</name>
    <dbReference type="NCBI Taxonomy" id="2483200"/>
    <lineage>
        <taxon>Eukaryota</taxon>
        <taxon>Sar</taxon>
        <taxon>Stramenopiles</taxon>
        <taxon>Ochrophyta</taxon>
        <taxon>Pelagophyceae</taxon>
        <taxon>Pelagomonadales</taxon>
        <taxon>Pelagomonadaceae</taxon>
        <taxon>Chrysophaeum</taxon>
    </lineage>
</organism>
<feature type="region of interest" description="Disordered" evidence="4">
    <location>
        <begin position="223"/>
        <end position="284"/>
    </location>
</feature>
<comment type="caution">
    <text evidence="6">The sequence shown here is derived from an EMBL/GenBank/DDBJ whole genome shotgun (WGS) entry which is preliminary data.</text>
</comment>
<sequence length="666" mass="73734">MVESVQRPHLEHLTRGVPNAKWIPAPPIVGALTTWPRGFLARYDIEDIIGHGASSEVFGARVRATNELVAVKRVFKRRCCVGVRATRRLRDEVRVLSSLRHPRVVEMREVWETPAELYIVMERAHGGELFDRIVERGNFTEHEAKTIIRQLLSALSAMHRQGVIHRDVKPENLLLTTKDGWDIKLSDFGLVKTLEEDDDDRPFLGAPPPPPVALPPVRHAMPHLPVVPQHPPPPLQSSVFSHDYPPPAPYETSPWGDGPNATHPPVVEAEPPWGHQQQRRRPSWGEALEPVDEDSAQQYTHTNDHSEGGGLAHRWQPDVHQGLASTMDDNTSAATYSGGGGGGGGIDYYYATAQGLDVRLNAPYVAESPLASSYLSGEEEAFALLADETAAAAYSASLSAPTVSAPAPDLNAFSGEREVAALFRRARTHTLCGSPYYMAPEVFHRERYGPPVDVWSAGVVMYILLTGSPPWEQPPQFGKTPPLDVDADLKEVSRHGVDLLLRMLQPQPEDRCTAAEALRHPWLAQESRDDRRGLSPRFDTAIRTFCEKRKRGSAYVNLDMTPVSRALGTLVDRPITARVPRPQTQDSGVNHKKNRRHPPQAQNLLPTTFQWHGQNHHSDYDTFSSDGSDDEEEKRTPGPSSSGSCAELRSSLEDSPIRKDASPRGL</sequence>
<proteinExistence type="predicted"/>
<feature type="domain" description="Protein kinase" evidence="5">
    <location>
        <begin position="43"/>
        <end position="523"/>
    </location>
</feature>
<evidence type="ECO:0000259" key="5">
    <source>
        <dbReference type="PROSITE" id="PS50011"/>
    </source>
</evidence>
<dbReference type="SUPFAM" id="SSF56112">
    <property type="entry name" value="Protein kinase-like (PK-like)"/>
    <property type="match status" value="1"/>
</dbReference>
<feature type="region of interest" description="Disordered" evidence="4">
    <location>
        <begin position="574"/>
        <end position="666"/>
    </location>
</feature>
<evidence type="ECO:0000256" key="3">
    <source>
        <dbReference type="PROSITE-ProRule" id="PRU10141"/>
    </source>
</evidence>
<dbReference type="Gene3D" id="1.10.510.10">
    <property type="entry name" value="Transferase(Phosphotransferase) domain 1"/>
    <property type="match status" value="2"/>
</dbReference>
<keyword evidence="2 3" id="KW-0067">ATP-binding</keyword>
<keyword evidence="1 3" id="KW-0547">Nucleotide-binding</keyword>
<dbReference type="InterPro" id="IPR008271">
    <property type="entry name" value="Ser/Thr_kinase_AS"/>
</dbReference>
<dbReference type="InterPro" id="IPR011009">
    <property type="entry name" value="Kinase-like_dom_sf"/>
</dbReference>
<evidence type="ECO:0000313" key="7">
    <source>
        <dbReference type="Proteomes" id="UP001230188"/>
    </source>
</evidence>
<name>A0AAD7XHS2_9STRA</name>
<reference evidence="6" key="1">
    <citation type="submission" date="2023-01" db="EMBL/GenBank/DDBJ databases">
        <title>Metagenome sequencing of chrysophaentin producing Chrysophaeum taylorii.</title>
        <authorList>
            <person name="Davison J."/>
            <person name="Bewley C."/>
        </authorList>
    </citation>
    <scope>NUCLEOTIDE SEQUENCE</scope>
    <source>
        <strain evidence="6">NIES-1699</strain>
    </source>
</reference>
<dbReference type="PROSITE" id="PS00107">
    <property type="entry name" value="PROTEIN_KINASE_ATP"/>
    <property type="match status" value="1"/>
</dbReference>
<protein>
    <recommendedName>
        <fullName evidence="5">Protein kinase domain-containing protein</fullName>
    </recommendedName>
</protein>